<keyword evidence="3" id="KW-1185">Reference proteome</keyword>
<dbReference type="Proteomes" id="UP000719412">
    <property type="component" value="Unassembled WGS sequence"/>
</dbReference>
<dbReference type="AlphaFoldDB" id="A0A8J6HW06"/>
<reference evidence="2" key="1">
    <citation type="journal article" date="2020" name="J Insects Food Feed">
        <title>The yellow mealworm (Tenebrio molitor) genome: a resource for the emerging insects as food and feed industry.</title>
        <authorList>
            <person name="Eriksson T."/>
            <person name="Andere A."/>
            <person name="Kelstrup H."/>
            <person name="Emery V."/>
            <person name="Picard C."/>
        </authorList>
    </citation>
    <scope>NUCLEOTIDE SEQUENCE</scope>
    <source>
        <strain evidence="2">Stoneville</strain>
        <tissue evidence="2">Whole head</tissue>
    </source>
</reference>
<evidence type="ECO:0000313" key="3">
    <source>
        <dbReference type="Proteomes" id="UP000719412"/>
    </source>
</evidence>
<evidence type="ECO:0000256" key="1">
    <source>
        <dbReference type="SAM" id="MobiDB-lite"/>
    </source>
</evidence>
<protein>
    <submittedName>
        <fullName evidence="2">Uncharacterized protein</fullName>
    </submittedName>
</protein>
<name>A0A8J6HW06_TENMO</name>
<evidence type="ECO:0000313" key="2">
    <source>
        <dbReference type="EMBL" id="KAH0821719.1"/>
    </source>
</evidence>
<reference evidence="2" key="2">
    <citation type="submission" date="2021-08" db="EMBL/GenBank/DDBJ databases">
        <authorList>
            <person name="Eriksson T."/>
        </authorList>
    </citation>
    <scope>NUCLEOTIDE SEQUENCE</scope>
    <source>
        <strain evidence="2">Stoneville</strain>
        <tissue evidence="2">Whole head</tissue>
    </source>
</reference>
<gene>
    <name evidence="2" type="ORF">GEV33_001072</name>
</gene>
<sequence>MLVDAPGPLDRAQQWPNGLLPITASLMLSLSRNCSQKTEQVFRRASSWQRTILDDFNIPEQNGPGTMCEKGHRSGGRRSTYPDRMTSDIYEVTKSVKTSIGDIGKGKTYFRGRAAGCRITENNRDDWEKWEKRTPDFSKCVSSTRRSQISK</sequence>
<accession>A0A8J6HW06</accession>
<feature type="region of interest" description="Disordered" evidence="1">
    <location>
        <begin position="59"/>
        <end position="86"/>
    </location>
</feature>
<proteinExistence type="predicted"/>
<dbReference type="EMBL" id="JABDTM020006535">
    <property type="protein sequence ID" value="KAH0821719.1"/>
    <property type="molecule type" value="Genomic_DNA"/>
</dbReference>
<comment type="caution">
    <text evidence="2">The sequence shown here is derived from an EMBL/GenBank/DDBJ whole genome shotgun (WGS) entry which is preliminary data.</text>
</comment>
<organism evidence="2 3">
    <name type="scientific">Tenebrio molitor</name>
    <name type="common">Yellow mealworm beetle</name>
    <dbReference type="NCBI Taxonomy" id="7067"/>
    <lineage>
        <taxon>Eukaryota</taxon>
        <taxon>Metazoa</taxon>
        <taxon>Ecdysozoa</taxon>
        <taxon>Arthropoda</taxon>
        <taxon>Hexapoda</taxon>
        <taxon>Insecta</taxon>
        <taxon>Pterygota</taxon>
        <taxon>Neoptera</taxon>
        <taxon>Endopterygota</taxon>
        <taxon>Coleoptera</taxon>
        <taxon>Polyphaga</taxon>
        <taxon>Cucujiformia</taxon>
        <taxon>Tenebrionidae</taxon>
        <taxon>Tenebrio</taxon>
    </lineage>
</organism>